<proteinExistence type="predicted"/>
<organism evidence="2 3">
    <name type="scientific">Clupea harengus</name>
    <name type="common">Atlantic herring</name>
    <dbReference type="NCBI Taxonomy" id="7950"/>
    <lineage>
        <taxon>Eukaryota</taxon>
        <taxon>Metazoa</taxon>
        <taxon>Chordata</taxon>
        <taxon>Craniata</taxon>
        <taxon>Vertebrata</taxon>
        <taxon>Euteleostomi</taxon>
        <taxon>Actinopterygii</taxon>
        <taxon>Neopterygii</taxon>
        <taxon>Teleostei</taxon>
        <taxon>Clupei</taxon>
        <taxon>Clupeiformes</taxon>
        <taxon>Clupeoidei</taxon>
        <taxon>Clupeidae</taxon>
        <taxon>Clupea</taxon>
    </lineage>
</organism>
<dbReference type="PANTHER" id="PTHR13958">
    <property type="entry name" value="CENTROSOME-ASSOCIATED PROTEIN 350"/>
    <property type="match status" value="1"/>
</dbReference>
<evidence type="ECO:0000313" key="2">
    <source>
        <dbReference type="Proteomes" id="UP000515152"/>
    </source>
</evidence>
<dbReference type="RefSeq" id="XP_031427001.2">
    <property type="nucleotide sequence ID" value="XM_031571141.2"/>
</dbReference>
<feature type="compositionally biased region" description="Polar residues" evidence="1">
    <location>
        <begin position="160"/>
        <end position="190"/>
    </location>
</feature>
<evidence type="ECO:0000256" key="1">
    <source>
        <dbReference type="SAM" id="MobiDB-lite"/>
    </source>
</evidence>
<gene>
    <name evidence="3" type="primary">LOC116221193</name>
</gene>
<accession>A0A6P8FU67</accession>
<sequence length="301" mass="34478">MDRALRETRLLDGALKETRVMDGALRETRASRTIRRHLFKESHRPKTTDLKKMEDRFGPRLLNQWHGDHPPEAQSRVPVHPHDCEIVYRLVDTAVDAALYGSGERGVGGHCKTPSHLINEESHSRYRQVFFSLTSDILHEVFSDVIATGGHCQRPDATTLTPTHCQRPDATTPTPTHCQRPDATTLTPTHCQRPDATATSLSTRDMKVTIKREVQKMLNLERSEKQIEEMLRTLCKFWYTKRDRVDYILMGELQGEERQWVDYSLDQTTVKLQLAEDIFSLLVDDTISVLRGISSSLHTQP</sequence>
<dbReference type="AlphaFoldDB" id="A0A6P8FU67"/>
<dbReference type="PANTHER" id="PTHR13958:SF3">
    <property type="entry name" value="CAP-GLY DOMAIN-CONTAINING PROTEIN-RELATED"/>
    <property type="match status" value="1"/>
</dbReference>
<evidence type="ECO:0000313" key="3">
    <source>
        <dbReference type="RefSeq" id="XP_031427001.2"/>
    </source>
</evidence>
<dbReference type="GO" id="GO:0008017">
    <property type="term" value="F:microtubule binding"/>
    <property type="evidence" value="ECO:0007669"/>
    <property type="project" value="InterPro"/>
</dbReference>
<dbReference type="Proteomes" id="UP000515152">
    <property type="component" value="Chromosome 7"/>
</dbReference>
<reference evidence="3" key="1">
    <citation type="submission" date="2025-08" db="UniProtKB">
        <authorList>
            <consortium name="RefSeq"/>
        </authorList>
    </citation>
    <scope>IDENTIFICATION</scope>
</reference>
<dbReference type="GeneID" id="116221193"/>
<feature type="region of interest" description="Disordered" evidence="1">
    <location>
        <begin position="160"/>
        <end position="198"/>
    </location>
</feature>
<dbReference type="GO" id="GO:0005813">
    <property type="term" value="C:centrosome"/>
    <property type="evidence" value="ECO:0007669"/>
    <property type="project" value="InterPro"/>
</dbReference>
<name>A0A6P8FU67_CLUHA</name>
<dbReference type="KEGG" id="char:116221193"/>
<dbReference type="GO" id="GO:0034453">
    <property type="term" value="P:microtubule anchoring"/>
    <property type="evidence" value="ECO:0007669"/>
    <property type="project" value="InterPro"/>
</dbReference>
<protein>
    <submittedName>
        <fullName evidence="3">Uncharacterized protein LOC116221193</fullName>
    </submittedName>
</protein>
<keyword evidence="2" id="KW-1185">Reference proteome</keyword>
<dbReference type="OrthoDB" id="306254at2759"/>
<dbReference type="InterPro" id="IPR028750">
    <property type="entry name" value="CEP350/CC187"/>
</dbReference>